<dbReference type="RefSeq" id="WP_109682082.1">
    <property type="nucleotide sequence ID" value="NZ_QGGP01000003.1"/>
</dbReference>
<evidence type="ECO:0000313" key="2">
    <source>
        <dbReference type="Proteomes" id="UP000245430"/>
    </source>
</evidence>
<dbReference type="Proteomes" id="UP000245430">
    <property type="component" value="Unassembled WGS sequence"/>
</dbReference>
<accession>A0A316DNF5</accession>
<keyword evidence="2" id="KW-1185">Reference proteome</keyword>
<name>A0A316DNF5_9FLAO</name>
<dbReference type="OrthoDB" id="1330403at2"/>
<dbReference type="AlphaFoldDB" id="A0A316DNF5"/>
<comment type="caution">
    <text evidence="1">The sequence shown here is derived from an EMBL/GenBank/DDBJ whole genome shotgun (WGS) entry which is preliminary data.</text>
</comment>
<proteinExistence type="predicted"/>
<dbReference type="EMBL" id="QGGP01000003">
    <property type="protein sequence ID" value="PWK19078.1"/>
    <property type="molecule type" value="Genomic_DNA"/>
</dbReference>
<gene>
    <name evidence="1" type="ORF">LX78_01556</name>
</gene>
<organism evidence="1 2">
    <name type="scientific">Xanthomarina spongicola</name>
    <dbReference type="NCBI Taxonomy" id="570520"/>
    <lineage>
        <taxon>Bacteria</taxon>
        <taxon>Pseudomonadati</taxon>
        <taxon>Bacteroidota</taxon>
        <taxon>Flavobacteriia</taxon>
        <taxon>Flavobacteriales</taxon>
        <taxon>Flavobacteriaceae</taxon>
        <taxon>Xanthomarina</taxon>
    </lineage>
</organism>
<sequence>MNYKDTFAVDEIHYSERKKDRNYEANKFELKNYDYYEPKLVDDFYLKYFTRELLIEIDILELKDFLQYQFDYCDNPDTYFSILEYKIIPKIREIVEFSIPSFEGGGYHDEIKLEDGFVESEGVIHNSTYDYGTINHYIAFGSLQNDISKRAEIITSFLTEYIDKREVKPLKWIAGPANLGIIIRELIDKGYIEAEKYRGEINCSSLSRDLLKAFSVEDCNSSKSIEIYLNSGSKKHAQARKSFDSAGFSIPFTEYT</sequence>
<evidence type="ECO:0000313" key="1">
    <source>
        <dbReference type="EMBL" id="PWK19078.1"/>
    </source>
</evidence>
<reference evidence="1 2" key="1">
    <citation type="submission" date="2018-05" db="EMBL/GenBank/DDBJ databases">
        <title>Genomic Encyclopedia of Archaeal and Bacterial Type Strains, Phase II (KMG-II): from individual species to whole genera.</title>
        <authorList>
            <person name="Goeker M."/>
        </authorList>
    </citation>
    <scope>NUCLEOTIDE SEQUENCE [LARGE SCALE GENOMIC DNA]</scope>
    <source>
        <strain evidence="1 2">DSM 22637</strain>
    </source>
</reference>
<protein>
    <submittedName>
        <fullName evidence="1">Uncharacterized protein</fullName>
    </submittedName>
</protein>